<reference evidence="2 3" key="1">
    <citation type="submission" date="2019-06" db="EMBL/GenBank/DDBJ databases">
        <title>Whole genome shotgun sequence of Flavobacterium flevense NBRC 14960.</title>
        <authorList>
            <person name="Hosoyama A."/>
            <person name="Uohara A."/>
            <person name="Ohji S."/>
            <person name="Ichikawa N."/>
        </authorList>
    </citation>
    <scope>NUCLEOTIDE SEQUENCE [LARGE SCALE GENOMIC DNA]</scope>
    <source>
        <strain evidence="2 3">NBRC 14960</strain>
    </source>
</reference>
<keyword evidence="3" id="KW-1185">Reference proteome</keyword>
<gene>
    <name evidence="2" type="ORF">FFL01_28370</name>
</gene>
<feature type="domain" description="Putative auto-transporter adhesin head GIN" evidence="1">
    <location>
        <begin position="37"/>
        <end position="226"/>
    </location>
</feature>
<accession>A0A4Y4AYP3</accession>
<proteinExistence type="predicted"/>
<sequence length="248" mass="26974">MILLCTTSCINYDSNETIKTVRSSGNITHETRHFNEDFNKINVSSGINVIIEQSDNIEVTVITDENFQKKIKTKVENGTLYVSNTTNTTTFTIFGYKRTKIYDAATKKVIVKLPVINKLESNSASKIENKGILRGNHITLNSSSAGEIKLNLEFEKIESESSSASKIDLKGMALDLQANTSSAGRIDAEDLLVNNVIAEASSGSKISVHPIVSLKADASSGSKIEYDIAPKQIEKTSSSGGEISFESK</sequence>
<dbReference type="STRING" id="983.SAMN05443543_11613"/>
<dbReference type="AlphaFoldDB" id="A0A4Y4AYP3"/>
<organism evidence="2 3">
    <name type="scientific">Flavobacterium flevense</name>
    <dbReference type="NCBI Taxonomy" id="983"/>
    <lineage>
        <taxon>Bacteria</taxon>
        <taxon>Pseudomonadati</taxon>
        <taxon>Bacteroidota</taxon>
        <taxon>Flavobacteriia</taxon>
        <taxon>Flavobacteriales</taxon>
        <taxon>Flavobacteriaceae</taxon>
        <taxon>Flavobacterium</taxon>
    </lineage>
</organism>
<dbReference type="InterPro" id="IPR021255">
    <property type="entry name" value="DUF2807"/>
</dbReference>
<dbReference type="Proteomes" id="UP000316775">
    <property type="component" value="Unassembled WGS sequence"/>
</dbReference>
<dbReference type="Pfam" id="PF10988">
    <property type="entry name" value="DUF2807"/>
    <property type="match status" value="1"/>
</dbReference>
<evidence type="ECO:0000313" key="2">
    <source>
        <dbReference type="EMBL" id="GEC73298.1"/>
    </source>
</evidence>
<name>A0A4Y4AYP3_9FLAO</name>
<comment type="caution">
    <text evidence="2">The sequence shown here is derived from an EMBL/GenBank/DDBJ whole genome shotgun (WGS) entry which is preliminary data.</text>
</comment>
<evidence type="ECO:0000259" key="1">
    <source>
        <dbReference type="Pfam" id="PF10988"/>
    </source>
</evidence>
<dbReference type="Gene3D" id="2.160.20.120">
    <property type="match status" value="1"/>
</dbReference>
<dbReference type="EMBL" id="BJNP01000038">
    <property type="protein sequence ID" value="GEC73298.1"/>
    <property type="molecule type" value="Genomic_DNA"/>
</dbReference>
<protein>
    <recommendedName>
        <fullName evidence="1">Putative auto-transporter adhesin head GIN domain-containing protein</fullName>
    </recommendedName>
</protein>
<evidence type="ECO:0000313" key="3">
    <source>
        <dbReference type="Proteomes" id="UP000316775"/>
    </source>
</evidence>